<dbReference type="Pfam" id="PF22458">
    <property type="entry name" value="RsmF-B_ferredox"/>
    <property type="match status" value="1"/>
</dbReference>
<dbReference type="Proteomes" id="UP000070371">
    <property type="component" value="Chromosome"/>
</dbReference>
<dbReference type="Gene3D" id="3.30.70.1170">
    <property type="entry name" value="Sun protein, domain 3"/>
    <property type="match status" value="1"/>
</dbReference>
<dbReference type="InterPro" id="IPR049560">
    <property type="entry name" value="MeTrfase_RsmB-F_NOP2_cat"/>
</dbReference>
<dbReference type="GO" id="GO:0008173">
    <property type="term" value="F:RNA methyltransferase activity"/>
    <property type="evidence" value="ECO:0007669"/>
    <property type="project" value="InterPro"/>
</dbReference>
<proteinExistence type="inferred from homology"/>
<name>A0A126V3M4_9RHOB</name>
<evidence type="ECO:0000313" key="8">
    <source>
        <dbReference type="Proteomes" id="UP000070371"/>
    </source>
</evidence>
<evidence type="ECO:0000256" key="5">
    <source>
        <dbReference type="PROSITE-ProRule" id="PRU01023"/>
    </source>
</evidence>
<evidence type="ECO:0000256" key="3">
    <source>
        <dbReference type="ARBA" id="ARBA00022691"/>
    </source>
</evidence>
<organism evidence="7 8">
    <name type="scientific">Falsihalocynthiibacter arcticus</name>
    <dbReference type="NCBI Taxonomy" id="1579316"/>
    <lineage>
        <taxon>Bacteria</taxon>
        <taxon>Pseudomonadati</taxon>
        <taxon>Pseudomonadota</taxon>
        <taxon>Alphaproteobacteria</taxon>
        <taxon>Rhodobacterales</taxon>
        <taxon>Roseobacteraceae</taxon>
        <taxon>Falsihalocynthiibacter</taxon>
    </lineage>
</organism>
<dbReference type="KEGG" id="hat:RC74_18155"/>
<comment type="caution">
    <text evidence="5">Lacks conserved residue(s) required for the propagation of feature annotation.</text>
</comment>
<dbReference type="EMBL" id="CP014327">
    <property type="protein sequence ID" value="AML52924.1"/>
    <property type="molecule type" value="Genomic_DNA"/>
</dbReference>
<dbReference type="AlphaFoldDB" id="A0A126V3M4"/>
<dbReference type="GO" id="GO:0001510">
    <property type="term" value="P:RNA methylation"/>
    <property type="evidence" value="ECO:0007669"/>
    <property type="project" value="InterPro"/>
</dbReference>
<feature type="binding site" evidence="5">
    <location>
        <position position="291"/>
    </location>
    <ligand>
        <name>S-adenosyl-L-methionine</name>
        <dbReference type="ChEBI" id="CHEBI:59789"/>
    </ligand>
</feature>
<evidence type="ECO:0000256" key="2">
    <source>
        <dbReference type="ARBA" id="ARBA00022679"/>
    </source>
</evidence>
<keyword evidence="2 5" id="KW-0808">Transferase</keyword>
<dbReference type="Gene3D" id="3.40.50.150">
    <property type="entry name" value="Vaccinia Virus protein VP39"/>
    <property type="match status" value="1"/>
</dbReference>
<dbReference type="OrthoDB" id="9810297at2"/>
<reference evidence="7 8" key="1">
    <citation type="submission" date="2016-02" db="EMBL/GenBank/DDBJ databases">
        <title>Complete genome sequence of Halocynthiibacter arcticus PAMC 20958t from arctic marine sediment.</title>
        <authorList>
            <person name="Lee Y.M."/>
            <person name="Baek K."/>
            <person name="Lee H.K."/>
            <person name="Shin S.C."/>
        </authorList>
    </citation>
    <scope>NUCLEOTIDE SEQUENCE [LARGE SCALE GENOMIC DNA]</scope>
    <source>
        <strain evidence="7">PAMC 20958</strain>
    </source>
</reference>
<dbReference type="PRINTS" id="PR02008">
    <property type="entry name" value="RCMTFAMILY"/>
</dbReference>
<dbReference type="STRING" id="1579316.RC74_18155"/>
<evidence type="ECO:0000256" key="1">
    <source>
        <dbReference type="ARBA" id="ARBA00022603"/>
    </source>
</evidence>
<sequence>MTPGARVASAIEILDAVLAGDPAEKQLTTWARSNRYAGSKDRVAVRDLVFEALRCKQSFSVWGGEQTGRAILTGLFRAQGLDPQDVFTGEGYAPKPLSEEELAEGHAPQGHDALDVPEWLAPQLQADLGEDFAPVLTLLQSRAPVFLRVNLQATTRDAAIAALAAEEIVAEAHDLSPSALLVTKNPRRVQNSKVFAEGYVELQDAASQFVTDQIPLKNGARVLDYCAGGGGKSLALAARMPKGAVSLFAHDISHLRMRDIPVRAERAGVEVKVLETVEVAQNAPYDVVVCDVPCSGSGAWRRAPEGKWALTQERLDELTSIQAEILAKTKEYVSKGGVLAFLTCSLLRAENEAQVEAFLAANSDWRCMSQERLTPLAGGDGFFVAILKRA</sequence>
<keyword evidence="1 5" id="KW-0489">Methyltransferase</keyword>
<feature type="domain" description="SAM-dependent MTase RsmB/NOP-type" evidence="6">
    <location>
        <begin position="135"/>
        <end position="390"/>
    </location>
</feature>
<dbReference type="PANTHER" id="PTHR22807">
    <property type="entry name" value="NOP2 YEAST -RELATED NOL1/NOP2/FMU SUN DOMAIN-CONTAINING"/>
    <property type="match status" value="1"/>
</dbReference>
<dbReference type="Pfam" id="PF01189">
    <property type="entry name" value="Methyltr_RsmB-F"/>
    <property type="match status" value="1"/>
</dbReference>
<evidence type="ECO:0000256" key="4">
    <source>
        <dbReference type="ARBA" id="ARBA00022884"/>
    </source>
</evidence>
<dbReference type="InterPro" id="IPR054728">
    <property type="entry name" value="RsmB-like_ferredoxin"/>
</dbReference>
<evidence type="ECO:0000259" key="6">
    <source>
        <dbReference type="PROSITE" id="PS51686"/>
    </source>
</evidence>
<feature type="binding site" evidence="5">
    <location>
        <position position="251"/>
    </location>
    <ligand>
        <name>S-adenosyl-L-methionine</name>
        <dbReference type="ChEBI" id="CHEBI:59789"/>
    </ligand>
</feature>
<accession>A0A126V3M4</accession>
<dbReference type="PROSITE" id="PS51686">
    <property type="entry name" value="SAM_MT_RSMB_NOP"/>
    <property type="match status" value="1"/>
</dbReference>
<protein>
    <submittedName>
        <fullName evidence="7">SAM-dependent methyltransferase</fullName>
    </submittedName>
</protein>
<dbReference type="InterPro" id="IPR001678">
    <property type="entry name" value="MeTrfase_RsmB-F_NOP2_dom"/>
</dbReference>
<dbReference type="CDD" id="cd02440">
    <property type="entry name" value="AdoMet_MTases"/>
    <property type="match status" value="1"/>
</dbReference>
<gene>
    <name evidence="7" type="ORF">RC74_18155</name>
</gene>
<dbReference type="InterPro" id="IPR029063">
    <property type="entry name" value="SAM-dependent_MTases_sf"/>
</dbReference>
<dbReference type="RefSeq" id="WP_039000820.1">
    <property type="nucleotide sequence ID" value="NZ_CP014327.1"/>
</dbReference>
<dbReference type="SUPFAM" id="SSF53335">
    <property type="entry name" value="S-adenosyl-L-methionine-dependent methyltransferases"/>
    <property type="match status" value="1"/>
</dbReference>
<evidence type="ECO:0000313" key="7">
    <source>
        <dbReference type="EMBL" id="AML52924.1"/>
    </source>
</evidence>
<comment type="similarity">
    <text evidence="5">Belongs to the class I-like SAM-binding methyltransferase superfamily. RsmB/NOP family.</text>
</comment>
<keyword evidence="8" id="KW-1185">Reference proteome</keyword>
<dbReference type="GO" id="GO:0003723">
    <property type="term" value="F:RNA binding"/>
    <property type="evidence" value="ECO:0007669"/>
    <property type="project" value="UniProtKB-UniRule"/>
</dbReference>
<dbReference type="InterPro" id="IPR023267">
    <property type="entry name" value="RCMT"/>
</dbReference>
<feature type="active site" description="Nucleophile" evidence="5">
    <location>
        <position position="344"/>
    </location>
</feature>
<keyword evidence="3 5" id="KW-0949">S-adenosyl-L-methionine</keyword>
<keyword evidence="4 5" id="KW-0694">RNA-binding</keyword>
<dbReference type="PANTHER" id="PTHR22807:SF53">
    <property type="entry name" value="RIBOSOMAL RNA SMALL SUBUNIT METHYLTRANSFERASE B-RELATED"/>
    <property type="match status" value="1"/>
</dbReference>